<sequence length="70" mass="8450">MYVSSLYAQKYRRNDFKININVELKRIYLEMENKNDTRFLKIGTNKNYVHFLIQSVPRLNVVQIIKTVKV</sequence>
<dbReference type="Gene3D" id="3.30.70.1290">
    <property type="entry name" value="Transposase IS200-like"/>
    <property type="match status" value="1"/>
</dbReference>
<feature type="domain" description="Transposase IS200-like" evidence="1">
    <location>
        <begin position="7"/>
        <end position="69"/>
    </location>
</feature>
<gene>
    <name evidence="2" type="ORF">H9Q80_01830</name>
</gene>
<dbReference type="EMBL" id="CP060636">
    <property type="protein sequence ID" value="QNM12718.1"/>
    <property type="molecule type" value="Genomic_DNA"/>
</dbReference>
<keyword evidence="3" id="KW-1185">Reference proteome</keyword>
<organism evidence="2 3">
    <name type="scientific">[Eubacterium] hominis</name>
    <dbReference type="NCBI Taxonomy" id="2764325"/>
    <lineage>
        <taxon>Bacteria</taxon>
        <taxon>Bacillati</taxon>
        <taxon>Bacillota</taxon>
        <taxon>Erysipelotrichia</taxon>
        <taxon>Erysipelotrichales</taxon>
        <taxon>Erysipelotrichaceae</taxon>
        <taxon>Amedibacillus</taxon>
    </lineage>
</organism>
<dbReference type="GO" id="GO:0006313">
    <property type="term" value="P:DNA transposition"/>
    <property type="evidence" value="ECO:0007669"/>
    <property type="project" value="InterPro"/>
</dbReference>
<evidence type="ECO:0000313" key="2">
    <source>
        <dbReference type="EMBL" id="QNM12718.1"/>
    </source>
</evidence>
<dbReference type="GO" id="GO:0003677">
    <property type="term" value="F:DNA binding"/>
    <property type="evidence" value="ECO:0007669"/>
    <property type="project" value="InterPro"/>
</dbReference>
<dbReference type="GO" id="GO:0004803">
    <property type="term" value="F:transposase activity"/>
    <property type="evidence" value="ECO:0007669"/>
    <property type="project" value="InterPro"/>
</dbReference>
<name>A0A7G9GPI6_9FIRM</name>
<evidence type="ECO:0000259" key="1">
    <source>
        <dbReference type="Pfam" id="PF01797"/>
    </source>
</evidence>
<dbReference type="AlphaFoldDB" id="A0A7G9GPI6"/>
<accession>A0A7G9GPI6</accession>
<dbReference type="Proteomes" id="UP000515856">
    <property type="component" value="Chromosome"/>
</dbReference>
<dbReference type="RefSeq" id="WP_117455592.1">
    <property type="nucleotide sequence ID" value="NZ_CP060636.1"/>
</dbReference>
<evidence type="ECO:0000313" key="3">
    <source>
        <dbReference type="Proteomes" id="UP000515856"/>
    </source>
</evidence>
<dbReference type="InterPro" id="IPR036515">
    <property type="entry name" value="Transposase_17_sf"/>
</dbReference>
<protein>
    <submittedName>
        <fullName evidence="2">Transposase</fullName>
    </submittedName>
</protein>
<dbReference type="InterPro" id="IPR002686">
    <property type="entry name" value="Transposase_17"/>
</dbReference>
<dbReference type="SUPFAM" id="SSF143422">
    <property type="entry name" value="Transposase IS200-like"/>
    <property type="match status" value="1"/>
</dbReference>
<dbReference type="KEGG" id="ehn:H9Q80_01830"/>
<proteinExistence type="predicted"/>
<reference evidence="2 3" key="1">
    <citation type="submission" date="2020-08" db="EMBL/GenBank/DDBJ databases">
        <authorList>
            <person name="Liu C."/>
            <person name="Sun Q."/>
        </authorList>
    </citation>
    <scope>NUCLEOTIDE SEQUENCE [LARGE SCALE GENOMIC DNA]</scope>
    <source>
        <strain evidence="2 3">NSJ-61</strain>
    </source>
</reference>
<dbReference type="Pfam" id="PF01797">
    <property type="entry name" value="Y1_Tnp"/>
    <property type="match status" value="1"/>
</dbReference>